<dbReference type="CDD" id="cd00586">
    <property type="entry name" value="4HBT"/>
    <property type="match status" value="1"/>
</dbReference>
<proteinExistence type="inferred from homology"/>
<dbReference type="SUPFAM" id="SSF54637">
    <property type="entry name" value="Thioesterase/thiol ester dehydrase-isomerase"/>
    <property type="match status" value="1"/>
</dbReference>
<dbReference type="Pfam" id="PF13279">
    <property type="entry name" value="4HBT_2"/>
    <property type="match status" value="1"/>
</dbReference>
<accession>E6W6A1</accession>
<reference evidence="3 4" key="1">
    <citation type="submission" date="2010-12" db="EMBL/GenBank/DDBJ databases">
        <title>Complete sequence of Desulfurispirillum indicum S5.</title>
        <authorList>
            <consortium name="US DOE Joint Genome Institute"/>
            <person name="Lucas S."/>
            <person name="Copeland A."/>
            <person name="Lapidus A."/>
            <person name="Cheng J.-F."/>
            <person name="Goodwin L."/>
            <person name="Pitluck S."/>
            <person name="Chertkov O."/>
            <person name="Held B."/>
            <person name="Detter J.C."/>
            <person name="Han C."/>
            <person name="Tapia R."/>
            <person name="Land M."/>
            <person name="Hauser L."/>
            <person name="Kyrpides N."/>
            <person name="Ivanova N."/>
            <person name="Mikhailova N."/>
            <person name="Haggblom M."/>
            <person name="Rauschenbach I."/>
            <person name="Bini E."/>
            <person name="Woyke T."/>
        </authorList>
    </citation>
    <scope>NUCLEOTIDE SEQUENCE [LARGE SCALE GENOMIC DNA]</scope>
    <source>
        <strain evidence="4">ATCC BAA-1389 / DSM 22839 / S5</strain>
    </source>
</reference>
<evidence type="ECO:0000313" key="3">
    <source>
        <dbReference type="EMBL" id="ADU66137.1"/>
    </source>
</evidence>
<dbReference type="InParanoid" id="E6W6A1"/>
<dbReference type="InterPro" id="IPR050563">
    <property type="entry name" value="4-hydroxybenzoyl-CoA_TE"/>
</dbReference>
<dbReference type="EMBL" id="CP002432">
    <property type="protein sequence ID" value="ADU66137.1"/>
    <property type="molecule type" value="Genomic_DNA"/>
</dbReference>
<organism evidence="3 4">
    <name type="scientific">Desulfurispirillum indicum (strain ATCC BAA-1389 / DSM 22839 / S5)</name>
    <dbReference type="NCBI Taxonomy" id="653733"/>
    <lineage>
        <taxon>Bacteria</taxon>
        <taxon>Pseudomonadati</taxon>
        <taxon>Chrysiogenota</taxon>
        <taxon>Chrysiogenia</taxon>
        <taxon>Chrysiogenales</taxon>
        <taxon>Chrysiogenaceae</taxon>
        <taxon>Desulfurispirillum</taxon>
    </lineage>
</organism>
<dbReference type="FunCoup" id="E6W6A1">
    <property type="interactions" value="190"/>
</dbReference>
<dbReference type="KEGG" id="din:Selin_1402"/>
<name>E6W6A1_DESIS</name>
<dbReference type="NCBIfam" id="TIGR00051">
    <property type="entry name" value="YbgC/FadM family acyl-CoA thioesterase"/>
    <property type="match status" value="1"/>
</dbReference>
<protein>
    <submittedName>
        <fullName evidence="3">Thioesterase superfamily protein</fullName>
    </submittedName>
</protein>
<dbReference type="InterPro" id="IPR006684">
    <property type="entry name" value="YbgC/YbaW"/>
</dbReference>
<dbReference type="PANTHER" id="PTHR31793:SF27">
    <property type="entry name" value="NOVEL THIOESTERASE SUPERFAMILY DOMAIN AND SAPOSIN A-TYPE DOMAIN CONTAINING PROTEIN (0610012H03RIK)"/>
    <property type="match status" value="1"/>
</dbReference>
<dbReference type="STRING" id="653733.Selin_1402"/>
<keyword evidence="2" id="KW-0378">Hydrolase</keyword>
<dbReference type="PIRSF" id="PIRSF003230">
    <property type="entry name" value="YbgC"/>
    <property type="match status" value="1"/>
</dbReference>
<evidence type="ECO:0000256" key="1">
    <source>
        <dbReference type="ARBA" id="ARBA00005953"/>
    </source>
</evidence>
<sequence length="133" mass="15198">MSFQYPVQMRFSDIDAYGHVNNAVFFTYLETARTNFFLQSFRHFLDQGLLFLVAHAECTYRKPIPLCESVNIDMDIAHIGRSSFTITYRIHDGTSLYAEAKTTMVCLEKQSGKPVSIPEELRTLLTEHLTAPA</sequence>
<dbReference type="Proteomes" id="UP000002572">
    <property type="component" value="Chromosome"/>
</dbReference>
<dbReference type="RefSeq" id="WP_013506018.1">
    <property type="nucleotide sequence ID" value="NC_014836.1"/>
</dbReference>
<dbReference type="AlphaFoldDB" id="E6W6A1"/>
<dbReference type="GO" id="GO:0047617">
    <property type="term" value="F:fatty acyl-CoA hydrolase activity"/>
    <property type="evidence" value="ECO:0007669"/>
    <property type="project" value="TreeGrafter"/>
</dbReference>
<dbReference type="HOGENOM" id="CLU_101141_2_0_0"/>
<dbReference type="eggNOG" id="COG0824">
    <property type="taxonomic scope" value="Bacteria"/>
</dbReference>
<keyword evidence="4" id="KW-1185">Reference proteome</keyword>
<comment type="similarity">
    <text evidence="1">Belongs to the 4-hydroxybenzoyl-CoA thioesterase family.</text>
</comment>
<dbReference type="InterPro" id="IPR029069">
    <property type="entry name" value="HotDog_dom_sf"/>
</dbReference>
<evidence type="ECO:0000313" key="4">
    <source>
        <dbReference type="Proteomes" id="UP000002572"/>
    </source>
</evidence>
<dbReference type="PANTHER" id="PTHR31793">
    <property type="entry name" value="4-HYDROXYBENZOYL-COA THIOESTERASE FAMILY MEMBER"/>
    <property type="match status" value="1"/>
</dbReference>
<dbReference type="Gene3D" id="3.10.129.10">
    <property type="entry name" value="Hotdog Thioesterase"/>
    <property type="match status" value="1"/>
</dbReference>
<evidence type="ECO:0000256" key="2">
    <source>
        <dbReference type="ARBA" id="ARBA00022801"/>
    </source>
</evidence>
<gene>
    <name evidence="3" type="ordered locus">Selin_1402</name>
</gene>